<sequence length="263" mass="31355">MKKKISYTQYKIKNTDSNYYLYELYKSVENCKTGNLLFKLTHKALNYQIHDLHIWRLIEQKFYELQKELTPKEISSIINYFKQIKINDSKIYENSIDIILSSIDKYSIHDLSLICLSFTYFNKININFMNKLANAIIKLYERDKNNIQNLSKKELYNIFISYVHIIGSYSKIKHKNIELFKIASLYIHYALNSDINIPAKIILKIINSYTNVKIKHSKIFDLIAKQIPILKITDEELTIIKDSFKQLKYSNETLDKYIQYRLS</sequence>
<keyword evidence="2" id="KW-1185">Reference proteome</keyword>
<dbReference type="GeneID" id="39738531"/>
<organism evidence="1 2">
    <name type="scientific">Plasmodium relictum</name>
    <dbReference type="NCBI Taxonomy" id="85471"/>
    <lineage>
        <taxon>Eukaryota</taxon>
        <taxon>Sar</taxon>
        <taxon>Alveolata</taxon>
        <taxon>Apicomplexa</taxon>
        <taxon>Aconoidasida</taxon>
        <taxon>Haemosporida</taxon>
        <taxon>Plasmodiidae</taxon>
        <taxon>Plasmodium</taxon>
        <taxon>Plasmodium (Haemamoeba)</taxon>
    </lineage>
</organism>
<name>A0A1J1HAC3_PLARL</name>
<reference evidence="1 2" key="1">
    <citation type="submission" date="2015-04" db="EMBL/GenBank/DDBJ databases">
        <authorList>
            <consortium name="Pathogen Informatics"/>
        </authorList>
    </citation>
    <scope>NUCLEOTIDE SEQUENCE [LARGE SCALE GENOMIC DNA]</scope>
    <source>
        <strain evidence="1 2">SGS1</strain>
    </source>
</reference>
<evidence type="ECO:0000313" key="2">
    <source>
        <dbReference type="Proteomes" id="UP000220158"/>
    </source>
</evidence>
<dbReference type="RefSeq" id="XP_028534892.1">
    <property type="nucleotide sequence ID" value="XM_028679150.1"/>
</dbReference>
<dbReference type="EMBL" id="LN835309">
    <property type="protein sequence ID" value="CRH02371.1"/>
    <property type="molecule type" value="Genomic_DNA"/>
</dbReference>
<protein>
    <submittedName>
        <fullName evidence="1">Uncharacterized protein</fullName>
    </submittedName>
</protein>
<dbReference type="OrthoDB" id="390194at2759"/>
<proteinExistence type="predicted"/>
<dbReference type="AlphaFoldDB" id="A0A1J1HAC3"/>
<gene>
    <name evidence="1" type="ORF">PRELSG_1410100</name>
</gene>
<dbReference type="VEuPathDB" id="PlasmoDB:PRELSG_1410100"/>
<dbReference type="Proteomes" id="UP000220158">
    <property type="component" value="Chromosome 14"/>
</dbReference>
<evidence type="ECO:0000313" key="1">
    <source>
        <dbReference type="EMBL" id="CRH02371.1"/>
    </source>
</evidence>
<accession>A0A1J1HAC3</accession>
<dbReference type="KEGG" id="prel:PRELSG_1410100"/>
<dbReference type="OMA" id="HIWRLIE"/>